<dbReference type="InterPro" id="IPR001304">
    <property type="entry name" value="C-type_lectin-like"/>
</dbReference>
<protein>
    <submittedName>
        <fullName evidence="3">Oidioi.mRNA.OKI2018_I69.chr2.g5442.t1.cds</fullName>
    </submittedName>
</protein>
<dbReference type="Gene3D" id="3.10.100.10">
    <property type="entry name" value="Mannose-Binding Protein A, subunit A"/>
    <property type="match status" value="1"/>
</dbReference>
<dbReference type="InterPro" id="IPR016187">
    <property type="entry name" value="CTDL_fold"/>
</dbReference>
<dbReference type="PROSITE" id="PS50041">
    <property type="entry name" value="C_TYPE_LECTIN_2"/>
    <property type="match status" value="1"/>
</dbReference>
<name>A0ABN7T0V7_OIKDI</name>
<dbReference type="Pfam" id="PF00059">
    <property type="entry name" value="Lectin_C"/>
    <property type="match status" value="1"/>
</dbReference>
<dbReference type="SUPFAM" id="SSF56436">
    <property type="entry name" value="C-type lectin-like"/>
    <property type="match status" value="1"/>
</dbReference>
<dbReference type="InterPro" id="IPR016186">
    <property type="entry name" value="C-type_lectin-like/link_sf"/>
</dbReference>
<feature type="domain" description="C-type lectin" evidence="2">
    <location>
        <begin position="36"/>
        <end position="149"/>
    </location>
</feature>
<evidence type="ECO:0000313" key="4">
    <source>
        <dbReference type="Proteomes" id="UP001158576"/>
    </source>
</evidence>
<gene>
    <name evidence="3" type="ORF">OKIOD_LOCUS14207</name>
</gene>
<keyword evidence="4" id="KW-1185">Reference proteome</keyword>
<feature type="chain" id="PRO_5045865948" evidence="1">
    <location>
        <begin position="16"/>
        <end position="446"/>
    </location>
</feature>
<dbReference type="InterPro" id="IPR050111">
    <property type="entry name" value="C-type_lectin/snaclec_domain"/>
</dbReference>
<dbReference type="CDD" id="cd00037">
    <property type="entry name" value="CLECT"/>
    <property type="match status" value="1"/>
</dbReference>
<evidence type="ECO:0000313" key="3">
    <source>
        <dbReference type="EMBL" id="CAG5111108.1"/>
    </source>
</evidence>
<sequence length="446" mass="51225">MFKLLIALFLTISRAELRSRPKSRVKIGSEEWSQKYHFEFVAAAKKWVDARNYCKERDMHLVTIDCSDKQKGFAKWLNRHSPPGTRVWTGLNSREMEWLWQHTQIRPTYDYFRTGYPEIRSNTCVYADDRRKRTWRGGKCGMKLPFVCETNHYFPEVPATDYNVKIEVNRSLNVAVEIETTLAARTGTGDNNDVVSILWLPLNAVITDVSMVKKTTDGVAASNVTSAKKTECTKCDDVFRNIASNGIVVTRLDKEGVQEDKFRTVRLMTALCGMHNIALRVRYEYPLENGRIEHYLRPGYRAGNLNFELTTPNAKVTTNFESGLDPSCDRFNKYKTMRAELREPTCLKSSIWSGKNLVSRKKNSFLKTKTHKFYLSLGQQESFGGRFGGVSRWLSMSIRIPRKQRLPADPNRPRGLNFKMTDENETSAKTCDSLVIADPSRTNSEF</sequence>
<evidence type="ECO:0000256" key="1">
    <source>
        <dbReference type="SAM" id="SignalP"/>
    </source>
</evidence>
<organism evidence="3 4">
    <name type="scientific">Oikopleura dioica</name>
    <name type="common">Tunicate</name>
    <dbReference type="NCBI Taxonomy" id="34765"/>
    <lineage>
        <taxon>Eukaryota</taxon>
        <taxon>Metazoa</taxon>
        <taxon>Chordata</taxon>
        <taxon>Tunicata</taxon>
        <taxon>Appendicularia</taxon>
        <taxon>Copelata</taxon>
        <taxon>Oikopleuridae</taxon>
        <taxon>Oikopleura</taxon>
    </lineage>
</organism>
<proteinExistence type="predicted"/>
<accession>A0ABN7T0V7</accession>
<keyword evidence="1" id="KW-0732">Signal</keyword>
<dbReference type="SMART" id="SM00034">
    <property type="entry name" value="CLECT"/>
    <property type="match status" value="1"/>
</dbReference>
<dbReference type="EMBL" id="OU015567">
    <property type="protein sequence ID" value="CAG5111108.1"/>
    <property type="molecule type" value="Genomic_DNA"/>
</dbReference>
<feature type="signal peptide" evidence="1">
    <location>
        <begin position="1"/>
        <end position="15"/>
    </location>
</feature>
<reference evidence="3 4" key="1">
    <citation type="submission" date="2021-04" db="EMBL/GenBank/DDBJ databases">
        <authorList>
            <person name="Bliznina A."/>
        </authorList>
    </citation>
    <scope>NUCLEOTIDE SEQUENCE [LARGE SCALE GENOMIC DNA]</scope>
</reference>
<dbReference type="Proteomes" id="UP001158576">
    <property type="component" value="Chromosome 2"/>
</dbReference>
<evidence type="ECO:0000259" key="2">
    <source>
        <dbReference type="PROSITE" id="PS50041"/>
    </source>
</evidence>
<dbReference type="PANTHER" id="PTHR22803">
    <property type="entry name" value="MANNOSE, PHOSPHOLIPASE, LECTIN RECEPTOR RELATED"/>
    <property type="match status" value="1"/>
</dbReference>